<name>A0A2J4R1N7_9ENTR</name>
<reference evidence="2 3" key="1">
    <citation type="submission" date="2017-11" db="EMBL/GenBank/DDBJ databases">
        <authorList>
            <person name="Han C.G."/>
        </authorList>
    </citation>
    <scope>NUCLEOTIDE SEQUENCE [LARGE SCALE GENOMIC DNA]</scope>
    <source>
        <strain evidence="2 3">A11</strain>
    </source>
</reference>
<dbReference type="EMBL" id="PIDS01000609">
    <property type="protein sequence ID" value="PLL37221.1"/>
    <property type="molecule type" value="Genomic_DNA"/>
</dbReference>
<dbReference type="Gene3D" id="2.60.40.10">
    <property type="entry name" value="Immunoglobulins"/>
    <property type="match status" value="1"/>
</dbReference>
<dbReference type="Pfam" id="PF02753">
    <property type="entry name" value="PapD_C"/>
    <property type="match status" value="1"/>
</dbReference>
<evidence type="ECO:0000259" key="1">
    <source>
        <dbReference type="Pfam" id="PF02753"/>
    </source>
</evidence>
<evidence type="ECO:0000313" key="3">
    <source>
        <dbReference type="Proteomes" id="UP000234505"/>
    </source>
</evidence>
<comment type="caution">
    <text evidence="2">The sequence shown here is derived from an EMBL/GenBank/DDBJ whole genome shotgun (WGS) entry which is preliminary data.</text>
</comment>
<accession>A0A2J4R1N7</accession>
<organism evidence="2 3">
    <name type="scientific">Klebsiella michiganensis</name>
    <dbReference type="NCBI Taxonomy" id="1134687"/>
    <lineage>
        <taxon>Bacteria</taxon>
        <taxon>Pseudomonadati</taxon>
        <taxon>Pseudomonadota</taxon>
        <taxon>Gammaproteobacteria</taxon>
        <taxon>Enterobacterales</taxon>
        <taxon>Enterobacteriaceae</taxon>
        <taxon>Klebsiella/Raoultella group</taxon>
        <taxon>Klebsiella</taxon>
    </lineage>
</organism>
<evidence type="ECO:0000313" key="2">
    <source>
        <dbReference type="EMBL" id="PLL37221.1"/>
    </source>
</evidence>
<dbReference type="InterPro" id="IPR016148">
    <property type="entry name" value="Pili_assmbl_chaperone_C"/>
</dbReference>
<dbReference type="Proteomes" id="UP000234505">
    <property type="component" value="Unassembled WGS sequence"/>
</dbReference>
<dbReference type="InterPro" id="IPR036316">
    <property type="entry name" value="Pili_assmbl_chap_C_dom_sf"/>
</dbReference>
<dbReference type="AlphaFoldDB" id="A0A2J4R1N7"/>
<feature type="non-terminal residue" evidence="2">
    <location>
        <position position="1"/>
    </location>
</feature>
<proteinExistence type="predicted"/>
<dbReference type="InterPro" id="IPR013783">
    <property type="entry name" value="Ig-like_fold"/>
</dbReference>
<gene>
    <name evidence="2" type="ORF">CWN50_17580</name>
</gene>
<protein>
    <submittedName>
        <fullName evidence="2">Long polar fimbrial chaperone LpfB</fullName>
    </submittedName>
</protein>
<feature type="domain" description="Pili assembly chaperone C-terminal" evidence="1">
    <location>
        <begin position="3"/>
        <end position="36"/>
    </location>
</feature>
<sequence length="44" mass="4645">VKEANWVGPGETARFQLPGVSAGALQWKLINDYGGTGALHHANL</sequence>
<dbReference type="SUPFAM" id="SSF49584">
    <property type="entry name" value="Periplasmic chaperone C-domain"/>
    <property type="match status" value="1"/>
</dbReference>
<reference evidence="2 3" key="2">
    <citation type="submission" date="2018-01" db="EMBL/GenBank/DDBJ databases">
        <title>Genomic study of Klebsiella pneumoniae.</title>
        <authorList>
            <person name="Yang Y."/>
            <person name="Bicalho R."/>
        </authorList>
    </citation>
    <scope>NUCLEOTIDE SEQUENCE [LARGE SCALE GENOMIC DNA]</scope>
    <source>
        <strain evidence="2 3">A11</strain>
    </source>
</reference>